<dbReference type="InterPro" id="IPR029479">
    <property type="entry name" value="Nitroreductase"/>
</dbReference>
<keyword evidence="5" id="KW-1185">Reference proteome</keyword>
<sequence>MSIDFSLRDPLPGVVEQLSHRWSPRAFTKTSLAPEVLARIIDAARFAPSCFNAQPWRFYTSNDSNFADYLALLVDANQLWAKEAAVIGFLVAKKNFEHNGKPNVHSGFDSGAAWMSMVLQAQHEGLHCHGMAGIHKDAANAFFALDNNSDELIMAFALGKLGNTADLPEALRSKEVPSPRKPLQEIWVQK</sequence>
<evidence type="ECO:0000256" key="1">
    <source>
        <dbReference type="ARBA" id="ARBA00007118"/>
    </source>
</evidence>
<evidence type="ECO:0000313" key="5">
    <source>
        <dbReference type="Proteomes" id="UP000216101"/>
    </source>
</evidence>
<dbReference type="Pfam" id="PF00881">
    <property type="entry name" value="Nitroreductase"/>
    <property type="match status" value="2"/>
</dbReference>
<gene>
    <name evidence="4" type="ORF">CBP51_03400</name>
</gene>
<protein>
    <recommendedName>
        <fullName evidence="3">Nitroreductase domain-containing protein</fullName>
    </recommendedName>
</protein>
<dbReference type="PANTHER" id="PTHR43673">
    <property type="entry name" value="NAD(P)H NITROREDUCTASE YDGI-RELATED"/>
    <property type="match status" value="1"/>
</dbReference>
<dbReference type="SUPFAM" id="SSF55469">
    <property type="entry name" value="FMN-dependent nitroreductase-like"/>
    <property type="match status" value="1"/>
</dbReference>
<dbReference type="GO" id="GO:0016491">
    <property type="term" value="F:oxidoreductase activity"/>
    <property type="evidence" value="ECO:0007669"/>
    <property type="project" value="UniProtKB-KW"/>
</dbReference>
<evidence type="ECO:0000259" key="3">
    <source>
        <dbReference type="Pfam" id="PF00881"/>
    </source>
</evidence>
<dbReference type="Gene3D" id="3.40.109.10">
    <property type="entry name" value="NADH Oxidase"/>
    <property type="match status" value="1"/>
</dbReference>
<organism evidence="4 5">
    <name type="scientific">Cellvibrio mixtus</name>
    <dbReference type="NCBI Taxonomy" id="39650"/>
    <lineage>
        <taxon>Bacteria</taxon>
        <taxon>Pseudomonadati</taxon>
        <taxon>Pseudomonadota</taxon>
        <taxon>Gammaproteobacteria</taxon>
        <taxon>Cellvibrionales</taxon>
        <taxon>Cellvibrionaceae</taxon>
        <taxon>Cellvibrio</taxon>
    </lineage>
</organism>
<evidence type="ECO:0000313" key="4">
    <source>
        <dbReference type="EMBL" id="OZY86089.1"/>
    </source>
</evidence>
<keyword evidence="2" id="KW-0560">Oxidoreductase</keyword>
<feature type="domain" description="Nitroreductase" evidence="3">
    <location>
        <begin position="76"/>
        <end position="160"/>
    </location>
</feature>
<evidence type="ECO:0000256" key="2">
    <source>
        <dbReference type="ARBA" id="ARBA00023002"/>
    </source>
</evidence>
<dbReference type="RefSeq" id="WP_094983847.1">
    <property type="nucleotide sequence ID" value="NZ_NHNI01000001.1"/>
</dbReference>
<dbReference type="PANTHER" id="PTHR43673:SF10">
    <property type="entry name" value="NADH DEHYDROGENASE_NAD(P)H NITROREDUCTASE XCC3605-RELATED"/>
    <property type="match status" value="1"/>
</dbReference>
<dbReference type="EMBL" id="NHNI01000001">
    <property type="protein sequence ID" value="OZY86089.1"/>
    <property type="molecule type" value="Genomic_DNA"/>
</dbReference>
<dbReference type="Proteomes" id="UP000216101">
    <property type="component" value="Unassembled WGS sequence"/>
</dbReference>
<feature type="domain" description="Nitroreductase" evidence="3">
    <location>
        <begin position="19"/>
        <end position="71"/>
    </location>
</feature>
<comment type="similarity">
    <text evidence="1">Belongs to the nitroreductase family.</text>
</comment>
<accession>A0A266Q9R7</accession>
<proteinExistence type="inferred from homology"/>
<dbReference type="CDD" id="cd02138">
    <property type="entry name" value="TdsD-like"/>
    <property type="match status" value="1"/>
</dbReference>
<comment type="caution">
    <text evidence="4">The sequence shown here is derived from an EMBL/GenBank/DDBJ whole genome shotgun (WGS) entry which is preliminary data.</text>
</comment>
<dbReference type="AlphaFoldDB" id="A0A266Q9R7"/>
<reference evidence="5" key="1">
    <citation type="submission" date="2017-05" db="EMBL/GenBank/DDBJ databases">
        <authorList>
            <person name="Barney B.M."/>
        </authorList>
    </citation>
    <scope>NUCLEOTIDE SEQUENCE [LARGE SCALE GENOMIC DNA]</scope>
    <source>
        <strain evidence="5">PSBB022</strain>
    </source>
</reference>
<dbReference type="InterPro" id="IPR000415">
    <property type="entry name" value="Nitroreductase-like"/>
</dbReference>
<name>A0A266Q9R7_9GAMM</name>